<dbReference type="AlphaFoldDB" id="A0A4V1ERA4"/>
<dbReference type="EMBL" id="CP040098">
    <property type="protein sequence ID" value="QCQ20951.1"/>
    <property type="molecule type" value="Genomic_DNA"/>
</dbReference>
<dbReference type="FunFam" id="3.20.20.10:FF:000002">
    <property type="entry name" value="Alanine racemase"/>
    <property type="match status" value="1"/>
</dbReference>
<dbReference type="InterPro" id="IPR000821">
    <property type="entry name" value="Ala_racemase"/>
</dbReference>
<protein>
    <recommendedName>
        <fullName evidence="5">Alanine racemase</fullName>
        <ecNumber evidence="5">5.1.1.1</ecNumber>
    </recommendedName>
</protein>
<comment type="pathway">
    <text evidence="5">Amino-acid biosynthesis; D-alanine biosynthesis; D-alanine from L-alanine: step 1/1.</text>
</comment>
<feature type="domain" description="Alanine racemase C-terminal" evidence="8">
    <location>
        <begin position="241"/>
        <end position="370"/>
    </location>
</feature>
<dbReference type="InterPro" id="IPR029066">
    <property type="entry name" value="PLP-binding_barrel"/>
</dbReference>
<evidence type="ECO:0000256" key="6">
    <source>
        <dbReference type="PIRSR" id="PIRSR600821-50"/>
    </source>
</evidence>
<name>A0A4V1ERA4_9BACT</name>
<proteinExistence type="inferred from homology"/>
<dbReference type="EC" id="5.1.1.1" evidence="5"/>
<feature type="active site" description="Proton acceptor; specific for D-alanine" evidence="5">
    <location>
        <position position="35"/>
    </location>
</feature>
<dbReference type="InterPro" id="IPR001608">
    <property type="entry name" value="Ala_racemase_N"/>
</dbReference>
<keyword evidence="4 5" id="KW-0413">Isomerase</keyword>
<reference evidence="9 10" key="2">
    <citation type="submission" date="2019-05" db="EMBL/GenBank/DDBJ databases">
        <authorList>
            <person name="Suflita J.M."/>
            <person name="Marks C.R."/>
        </authorList>
    </citation>
    <scope>NUCLEOTIDE SEQUENCE [LARGE SCALE GENOMIC DNA]</scope>
    <source>
        <strain evidence="9 10">ALDC</strain>
    </source>
</reference>
<dbReference type="Pfam" id="PF00842">
    <property type="entry name" value="Ala_racemase_C"/>
    <property type="match status" value="1"/>
</dbReference>
<sequence length="384" mass="42614">MPMNWVEVDLAALRHNFSQLRERLLVNTEVMAVVKSDAYGHGMIPVARELVRLGVRFFGVSTFWEAVELRSHGIEGPVVVLLGIEEADLEEAVIQGIRPVVYRLDHARKLSETAGRLGRTAPFHLKVDTGMGRLGIPMDQLGPFLDILLKLPHLSLEGILSHFATADEEDKSYSDVQLEQFRAAIESLKERNVPVPYAHIANSAGILGLPHAHFQLVRPGLMLYGSPPSMELPQPVSLRPVMTFKSKIIQLKVVPPGRAIGYGRTFFTQRTSRIATVPVGYDDGYARCLSNRSQVLVAGRRVPVVGRVSMNMITIDVTDVPEARTEHEVVLLGPQGTERITAEEISRWQGTISYEIYCSIGRNRFKRFLNATPEGSSEAAPPRP</sequence>
<dbReference type="RefSeq" id="WP_137422921.1">
    <property type="nucleotide sequence ID" value="NZ_CP040098.1"/>
</dbReference>
<evidence type="ECO:0000256" key="2">
    <source>
        <dbReference type="ARBA" id="ARBA00001933"/>
    </source>
</evidence>
<dbReference type="InterPro" id="IPR011079">
    <property type="entry name" value="Ala_racemase_C"/>
</dbReference>
<dbReference type="GO" id="GO:0005829">
    <property type="term" value="C:cytosol"/>
    <property type="evidence" value="ECO:0007669"/>
    <property type="project" value="TreeGrafter"/>
</dbReference>
<dbReference type="PROSITE" id="PS00395">
    <property type="entry name" value="ALANINE_RACEMASE"/>
    <property type="match status" value="1"/>
</dbReference>
<dbReference type="Gene3D" id="3.20.20.10">
    <property type="entry name" value="Alanine racemase"/>
    <property type="match status" value="1"/>
</dbReference>
<dbReference type="OrthoDB" id="9813814at2"/>
<feature type="modified residue" description="N6-(pyridoxal phosphate)lysine" evidence="5 6">
    <location>
        <position position="35"/>
    </location>
</feature>
<organism evidence="9 10">
    <name type="scientific">Desulfoglaeba alkanexedens ALDC</name>
    <dbReference type="NCBI Taxonomy" id="980445"/>
    <lineage>
        <taxon>Bacteria</taxon>
        <taxon>Pseudomonadati</taxon>
        <taxon>Thermodesulfobacteriota</taxon>
        <taxon>Syntrophobacteria</taxon>
        <taxon>Syntrophobacterales</taxon>
        <taxon>Syntrophobacteraceae</taxon>
        <taxon>Desulfoglaeba</taxon>
    </lineage>
</organism>
<evidence type="ECO:0000259" key="8">
    <source>
        <dbReference type="SMART" id="SM01005"/>
    </source>
</evidence>
<feature type="binding site" evidence="5 7">
    <location>
        <position position="133"/>
    </location>
    <ligand>
        <name>substrate</name>
    </ligand>
</feature>
<dbReference type="PANTHER" id="PTHR30511">
    <property type="entry name" value="ALANINE RACEMASE"/>
    <property type="match status" value="1"/>
</dbReference>
<evidence type="ECO:0000256" key="7">
    <source>
        <dbReference type="PIRSR" id="PIRSR600821-52"/>
    </source>
</evidence>
<dbReference type="GO" id="GO:0030170">
    <property type="term" value="F:pyridoxal phosphate binding"/>
    <property type="evidence" value="ECO:0007669"/>
    <property type="project" value="UniProtKB-UniRule"/>
</dbReference>
<dbReference type="Proteomes" id="UP000298602">
    <property type="component" value="Chromosome"/>
</dbReference>
<dbReference type="HAMAP" id="MF_01201">
    <property type="entry name" value="Ala_racemase"/>
    <property type="match status" value="1"/>
</dbReference>
<keyword evidence="3 5" id="KW-0663">Pyridoxal phosphate</keyword>
<keyword evidence="10" id="KW-1185">Reference proteome</keyword>
<dbReference type="SUPFAM" id="SSF50621">
    <property type="entry name" value="Alanine racemase C-terminal domain-like"/>
    <property type="match status" value="1"/>
</dbReference>
<dbReference type="GO" id="GO:0008784">
    <property type="term" value="F:alanine racemase activity"/>
    <property type="evidence" value="ECO:0007669"/>
    <property type="project" value="UniProtKB-UniRule"/>
</dbReference>
<dbReference type="GO" id="GO:0030632">
    <property type="term" value="P:D-alanine biosynthetic process"/>
    <property type="evidence" value="ECO:0007669"/>
    <property type="project" value="UniProtKB-UniRule"/>
</dbReference>
<feature type="active site" description="Proton acceptor; specific for L-alanine" evidence="5">
    <location>
        <position position="262"/>
    </location>
</feature>
<comment type="cofactor">
    <cofactor evidence="2 5 6">
        <name>pyridoxal 5'-phosphate</name>
        <dbReference type="ChEBI" id="CHEBI:597326"/>
    </cofactor>
</comment>
<dbReference type="KEGG" id="dax:FDQ92_01285"/>
<comment type="catalytic activity">
    <reaction evidence="1 5">
        <text>L-alanine = D-alanine</text>
        <dbReference type="Rhea" id="RHEA:20249"/>
        <dbReference type="ChEBI" id="CHEBI:57416"/>
        <dbReference type="ChEBI" id="CHEBI:57972"/>
        <dbReference type="EC" id="5.1.1.1"/>
    </reaction>
</comment>
<dbReference type="SUPFAM" id="SSF51419">
    <property type="entry name" value="PLP-binding barrel"/>
    <property type="match status" value="1"/>
</dbReference>
<dbReference type="SMART" id="SM01005">
    <property type="entry name" value="Ala_racemase_C"/>
    <property type="match status" value="1"/>
</dbReference>
<comment type="similarity">
    <text evidence="5">Belongs to the alanine racemase family.</text>
</comment>
<dbReference type="PRINTS" id="PR00992">
    <property type="entry name" value="ALARACEMASE"/>
</dbReference>
<evidence type="ECO:0000256" key="5">
    <source>
        <dbReference type="HAMAP-Rule" id="MF_01201"/>
    </source>
</evidence>
<evidence type="ECO:0000256" key="3">
    <source>
        <dbReference type="ARBA" id="ARBA00022898"/>
    </source>
</evidence>
<dbReference type="Gene3D" id="2.40.37.10">
    <property type="entry name" value="Lyase, Ornithine Decarboxylase, Chain A, domain 1"/>
    <property type="match status" value="1"/>
</dbReference>
<dbReference type="PANTHER" id="PTHR30511:SF0">
    <property type="entry name" value="ALANINE RACEMASE, CATABOLIC-RELATED"/>
    <property type="match status" value="1"/>
</dbReference>
<gene>
    <name evidence="9" type="primary">alr</name>
    <name evidence="9" type="ORF">FDQ92_01285</name>
</gene>
<dbReference type="NCBIfam" id="TIGR00492">
    <property type="entry name" value="alr"/>
    <property type="match status" value="1"/>
</dbReference>
<feature type="binding site" evidence="5 7">
    <location>
        <position position="310"/>
    </location>
    <ligand>
        <name>substrate</name>
    </ligand>
</feature>
<accession>A0A4V1ERA4</accession>
<evidence type="ECO:0000313" key="10">
    <source>
        <dbReference type="Proteomes" id="UP000298602"/>
    </source>
</evidence>
<evidence type="ECO:0000313" key="9">
    <source>
        <dbReference type="EMBL" id="QCQ20951.1"/>
    </source>
</evidence>
<reference evidence="9 10" key="1">
    <citation type="submission" date="2019-05" db="EMBL/GenBank/DDBJ databases">
        <title>The Complete Genome Sequence of the n-alkane-degrading Desulfoglaeba alkanexedens ALDC reveals multiple alkylsuccinate synthase gene clusters.</title>
        <authorList>
            <person name="Callaghan A.V."/>
            <person name="Davidova I.A."/>
            <person name="Duncan K.E."/>
            <person name="Morris B."/>
            <person name="McInerney M.J."/>
        </authorList>
    </citation>
    <scope>NUCLEOTIDE SEQUENCE [LARGE SCALE GENOMIC DNA]</scope>
    <source>
        <strain evidence="9 10">ALDC</strain>
    </source>
</reference>
<evidence type="ECO:0000256" key="1">
    <source>
        <dbReference type="ARBA" id="ARBA00000316"/>
    </source>
</evidence>
<comment type="function">
    <text evidence="5">Catalyzes the interconversion of L-alanine and D-alanine. May also act on other amino acids.</text>
</comment>
<dbReference type="InterPro" id="IPR009006">
    <property type="entry name" value="Ala_racemase/Decarboxylase_C"/>
</dbReference>
<dbReference type="UniPathway" id="UPA00042">
    <property type="reaction ID" value="UER00497"/>
</dbReference>
<evidence type="ECO:0000256" key="4">
    <source>
        <dbReference type="ARBA" id="ARBA00023235"/>
    </source>
</evidence>
<dbReference type="Pfam" id="PF01168">
    <property type="entry name" value="Ala_racemase_N"/>
    <property type="match status" value="1"/>
</dbReference>
<dbReference type="CDD" id="cd00430">
    <property type="entry name" value="PLPDE_III_AR"/>
    <property type="match status" value="1"/>
</dbReference>
<dbReference type="InterPro" id="IPR020622">
    <property type="entry name" value="Ala_racemase_pyridoxalP-BS"/>
</dbReference>